<keyword evidence="7" id="KW-0325">Glycoprotein</keyword>
<feature type="transmembrane region" description="Helical" evidence="8">
    <location>
        <begin position="319"/>
        <end position="341"/>
    </location>
</feature>
<dbReference type="Gene3D" id="3.10.350.10">
    <property type="entry name" value="LysM domain"/>
    <property type="match status" value="1"/>
</dbReference>
<dbReference type="Pfam" id="PF13641">
    <property type="entry name" value="Glyco_tranf_2_3"/>
    <property type="match status" value="1"/>
</dbReference>
<dbReference type="SUPFAM" id="SSF54106">
    <property type="entry name" value="LysM domain"/>
    <property type="match status" value="1"/>
</dbReference>
<dbReference type="SMART" id="SM00257">
    <property type="entry name" value="LysM"/>
    <property type="match status" value="1"/>
</dbReference>
<dbReference type="GO" id="GO:0016020">
    <property type="term" value="C:membrane"/>
    <property type="evidence" value="ECO:0007669"/>
    <property type="project" value="UniProtKB-SubCell"/>
</dbReference>
<proteinExistence type="predicted"/>
<protein>
    <recommendedName>
        <fullName evidence="9">LysM domain-containing protein</fullName>
    </recommendedName>
</protein>
<evidence type="ECO:0000256" key="8">
    <source>
        <dbReference type="SAM" id="Phobius"/>
    </source>
</evidence>
<feature type="transmembrane region" description="Helical" evidence="8">
    <location>
        <begin position="14"/>
        <end position="33"/>
    </location>
</feature>
<organism evidence="10 11">
    <name type="scientific">Candidatus Woykebacteria bacterium RIFCSPLOWO2_01_FULL_41_12</name>
    <dbReference type="NCBI Taxonomy" id="1802604"/>
    <lineage>
        <taxon>Bacteria</taxon>
        <taxon>Candidatus Woykeibacteriota</taxon>
    </lineage>
</organism>
<comment type="caution">
    <text evidence="10">The sequence shown here is derived from an EMBL/GenBank/DDBJ whole genome shotgun (WGS) entry which is preliminary data.</text>
</comment>
<keyword evidence="6 8" id="KW-0472">Membrane</keyword>
<dbReference type="AlphaFoldDB" id="A0A1G1WRX1"/>
<evidence type="ECO:0000256" key="6">
    <source>
        <dbReference type="ARBA" id="ARBA00023136"/>
    </source>
</evidence>
<dbReference type="SUPFAM" id="SSF53448">
    <property type="entry name" value="Nucleotide-diphospho-sugar transferases"/>
    <property type="match status" value="1"/>
</dbReference>
<dbReference type="CDD" id="cd00118">
    <property type="entry name" value="LysM"/>
    <property type="match status" value="1"/>
</dbReference>
<dbReference type="PANTHER" id="PTHR47844:SF1">
    <property type="entry name" value="EXOSTOSIN-LIKE 2"/>
    <property type="match status" value="1"/>
</dbReference>
<name>A0A1G1WRX1_9BACT</name>
<keyword evidence="4 8" id="KW-0812">Transmembrane</keyword>
<evidence type="ECO:0000259" key="9">
    <source>
        <dbReference type="PROSITE" id="PS51782"/>
    </source>
</evidence>
<dbReference type="InterPro" id="IPR018392">
    <property type="entry name" value="LysM"/>
</dbReference>
<gene>
    <name evidence="10" type="ORF">A3A57_00740</name>
</gene>
<evidence type="ECO:0000256" key="7">
    <source>
        <dbReference type="ARBA" id="ARBA00023180"/>
    </source>
</evidence>
<dbReference type="Gene3D" id="2.160.20.10">
    <property type="entry name" value="Single-stranded right-handed beta-helix, Pectin lyase-like"/>
    <property type="match status" value="1"/>
</dbReference>
<feature type="transmembrane region" description="Helical" evidence="8">
    <location>
        <begin position="402"/>
        <end position="425"/>
    </location>
</feature>
<dbReference type="PROSITE" id="PS51782">
    <property type="entry name" value="LYSM"/>
    <property type="match status" value="1"/>
</dbReference>
<evidence type="ECO:0000313" key="10">
    <source>
        <dbReference type="EMBL" id="OGY30502.1"/>
    </source>
</evidence>
<reference evidence="10 11" key="1">
    <citation type="journal article" date="2016" name="Nat. Commun.">
        <title>Thousands of microbial genomes shed light on interconnected biogeochemical processes in an aquifer system.</title>
        <authorList>
            <person name="Anantharaman K."/>
            <person name="Brown C.T."/>
            <person name="Hug L.A."/>
            <person name="Sharon I."/>
            <person name="Castelle C.J."/>
            <person name="Probst A.J."/>
            <person name="Thomas B.C."/>
            <person name="Singh A."/>
            <person name="Wilkins M.J."/>
            <person name="Karaoz U."/>
            <person name="Brodie E.L."/>
            <person name="Williams K.H."/>
            <person name="Hubbard S.S."/>
            <person name="Banfield J.F."/>
        </authorList>
    </citation>
    <scope>NUCLEOTIDE SEQUENCE [LARGE SCALE GENOMIC DNA]</scope>
</reference>
<keyword evidence="3" id="KW-0808">Transferase</keyword>
<dbReference type="InterPro" id="IPR052427">
    <property type="entry name" value="Glycosyltrans_GT2/GT47"/>
</dbReference>
<comment type="subcellular location">
    <subcellularLocation>
        <location evidence="1">Membrane</location>
    </subcellularLocation>
</comment>
<feature type="domain" description="LysM" evidence="9">
    <location>
        <begin position="471"/>
        <end position="517"/>
    </location>
</feature>
<dbReference type="GO" id="GO:0016757">
    <property type="term" value="F:glycosyltransferase activity"/>
    <property type="evidence" value="ECO:0007669"/>
    <property type="project" value="UniProtKB-KW"/>
</dbReference>
<accession>A0A1G1WRX1</accession>
<evidence type="ECO:0000256" key="5">
    <source>
        <dbReference type="ARBA" id="ARBA00022989"/>
    </source>
</evidence>
<evidence type="ECO:0000256" key="1">
    <source>
        <dbReference type="ARBA" id="ARBA00004370"/>
    </source>
</evidence>
<feature type="transmembrane region" description="Helical" evidence="8">
    <location>
        <begin position="361"/>
        <end position="381"/>
    </location>
</feature>
<evidence type="ECO:0000256" key="3">
    <source>
        <dbReference type="ARBA" id="ARBA00022679"/>
    </source>
</evidence>
<evidence type="ECO:0000256" key="2">
    <source>
        <dbReference type="ARBA" id="ARBA00022676"/>
    </source>
</evidence>
<keyword evidence="2" id="KW-0328">Glycosyltransferase</keyword>
<dbReference type="PANTHER" id="PTHR47844">
    <property type="entry name" value="SYNTHASE CPS1, PUTATIVE (AFU_ORTHOLOGUE AFUA_7G02500)-RELATED"/>
    <property type="match status" value="1"/>
</dbReference>
<dbReference type="EMBL" id="MHDA01000053">
    <property type="protein sequence ID" value="OGY30502.1"/>
    <property type="molecule type" value="Genomic_DNA"/>
</dbReference>
<dbReference type="Pfam" id="PF01476">
    <property type="entry name" value="LysM"/>
    <property type="match status" value="1"/>
</dbReference>
<feature type="non-terminal residue" evidence="10">
    <location>
        <position position="677"/>
    </location>
</feature>
<dbReference type="Proteomes" id="UP000179279">
    <property type="component" value="Unassembled WGS sequence"/>
</dbReference>
<keyword evidence="5 8" id="KW-1133">Transmembrane helix</keyword>
<sequence length="677" mass="76880">MIDSSPILENLNALIFYFPLGFIGAWRWGVWVFKKLGALKYKPIKGHYKSSVSIITPVYNENPNVFLEALKSWDQNKPTEIISVIDYTDKQSIKTFKDFAKGKPYARFFVTKTPGKRPALAKGISVASSEIVALVDSDTIWSKNLLRVALAPFKNPSIGGVATRQKVLNPNSLAQKLFDIQLDQRYTEEMPFLSGNGSTLTCISGRTAIYRRSLLLPILGALVNETFWGTPVISGEDKRLTYMIQANGWKTAYQKEAVVFTPGEENLRTFLKQRLRWTRNSWRADLRAVWQGWVWKHPALAFFLVDRFIQPFSLLISPIYFLISIFVGLWIPALVIVIWWLVSRSIKIFPHFKEKPRDILILPMFIVYQFISGVIRIYALFSLNTQGWITRWDTSRLPRFNFIKSVPSYLASLLIVLSISSLIVIRNQQFLSTNLQVKGQEQHLIVDPKLEIANHEDAGANESLLENGLIIRHEVTKGDNLTKIAKKYGVSLSEVLKVNQDQLPNWNNLPIGLVLSIPRKPLSINRERLYSFTRKSIPPLSVSYDQKLGAVKLVGRGNIVTIPQISKIIGQEYLEDLGNGQWLLKSDLIISRGITLKIEGDGVKWLKLASSPVSFAAIKAYNSNIVIKNTKITSWNHSQNNFDSKHVDGRAFISVKNFSRMDVYNSEIAYLGYLPLT</sequence>
<evidence type="ECO:0000313" key="11">
    <source>
        <dbReference type="Proteomes" id="UP000179279"/>
    </source>
</evidence>
<dbReference type="Gene3D" id="3.90.550.10">
    <property type="entry name" value="Spore Coat Polysaccharide Biosynthesis Protein SpsA, Chain A"/>
    <property type="match status" value="1"/>
</dbReference>
<dbReference type="InterPro" id="IPR012334">
    <property type="entry name" value="Pectin_lyas_fold"/>
</dbReference>
<dbReference type="InterPro" id="IPR036779">
    <property type="entry name" value="LysM_dom_sf"/>
</dbReference>
<dbReference type="InterPro" id="IPR029044">
    <property type="entry name" value="Nucleotide-diphossugar_trans"/>
</dbReference>
<evidence type="ECO:0000256" key="4">
    <source>
        <dbReference type="ARBA" id="ARBA00022692"/>
    </source>
</evidence>